<feature type="site" description="Contributes to redox potential value" evidence="8">
    <location>
        <position position="34"/>
    </location>
</feature>
<dbReference type="OrthoDB" id="9790390at2"/>
<dbReference type="PANTHER" id="PTHR45663:SF11">
    <property type="entry name" value="GEO12009P1"/>
    <property type="match status" value="1"/>
</dbReference>
<evidence type="ECO:0000256" key="9">
    <source>
        <dbReference type="PIRSR" id="PIRSR000077-4"/>
    </source>
</evidence>
<proteinExistence type="inferred from homology"/>
<keyword evidence="4 9" id="KW-1015">Disulfide bond</keyword>
<reference evidence="11 12" key="1">
    <citation type="submission" date="2019-02" db="EMBL/GenBank/DDBJ databases">
        <title>Deep-cultivation of Planctomycetes and their phenomic and genomic characterization uncovers novel biology.</title>
        <authorList>
            <person name="Wiegand S."/>
            <person name="Jogler M."/>
            <person name="Boedeker C."/>
            <person name="Pinto D."/>
            <person name="Vollmers J."/>
            <person name="Rivas-Marin E."/>
            <person name="Kohn T."/>
            <person name="Peeters S.H."/>
            <person name="Heuer A."/>
            <person name="Rast P."/>
            <person name="Oberbeckmann S."/>
            <person name="Bunk B."/>
            <person name="Jeske O."/>
            <person name="Meyerdierks A."/>
            <person name="Storesund J.E."/>
            <person name="Kallscheuer N."/>
            <person name="Luecker S."/>
            <person name="Lage O.M."/>
            <person name="Pohl T."/>
            <person name="Merkel B.J."/>
            <person name="Hornburger P."/>
            <person name="Mueller R.-W."/>
            <person name="Bruemmer F."/>
            <person name="Labrenz M."/>
            <person name="Spormann A.M."/>
            <person name="Op den Camp H."/>
            <person name="Overmann J."/>
            <person name="Amann R."/>
            <person name="Jetten M.S.M."/>
            <person name="Mascher T."/>
            <person name="Medema M.H."/>
            <person name="Devos D.P."/>
            <person name="Kaster A.-K."/>
            <person name="Ovreas L."/>
            <person name="Rohde M."/>
            <person name="Galperin M.Y."/>
            <person name="Jogler C."/>
        </authorList>
    </citation>
    <scope>NUCLEOTIDE SEQUENCE [LARGE SCALE GENOMIC DNA]</scope>
    <source>
        <strain evidence="11 12">Poly30</strain>
    </source>
</reference>
<evidence type="ECO:0000256" key="1">
    <source>
        <dbReference type="ARBA" id="ARBA00008987"/>
    </source>
</evidence>
<name>A0A518EKD8_9BACT</name>
<keyword evidence="3" id="KW-0249">Electron transport</keyword>
<sequence>MSTLTDVTDASWEADVLGSDQPVLVDFWAPWCGPCKSMLPYVEKLAEEMEGKVKVVKLNTQDNAEIPAKYGITSIPTFMVIKDGEVAEQIIGKQSYAALKDVVEGHVG</sequence>
<evidence type="ECO:0000256" key="2">
    <source>
        <dbReference type="ARBA" id="ARBA00022448"/>
    </source>
</evidence>
<dbReference type="GO" id="GO:0005829">
    <property type="term" value="C:cytosol"/>
    <property type="evidence" value="ECO:0007669"/>
    <property type="project" value="TreeGrafter"/>
</dbReference>
<feature type="site" description="Contributes to redox potential value" evidence="8">
    <location>
        <position position="33"/>
    </location>
</feature>
<feature type="site" description="Deprotonates C-terminal active site Cys" evidence="8">
    <location>
        <position position="26"/>
    </location>
</feature>
<organism evidence="11 12">
    <name type="scientific">Saltatorellus ferox</name>
    <dbReference type="NCBI Taxonomy" id="2528018"/>
    <lineage>
        <taxon>Bacteria</taxon>
        <taxon>Pseudomonadati</taxon>
        <taxon>Planctomycetota</taxon>
        <taxon>Planctomycetia</taxon>
        <taxon>Planctomycetia incertae sedis</taxon>
        <taxon>Saltatorellus</taxon>
    </lineage>
</organism>
<keyword evidence="2" id="KW-0813">Transport</keyword>
<dbReference type="InterPro" id="IPR005746">
    <property type="entry name" value="Thioredoxin"/>
</dbReference>
<dbReference type="Proteomes" id="UP000320390">
    <property type="component" value="Chromosome"/>
</dbReference>
<dbReference type="Gene3D" id="3.40.30.10">
    <property type="entry name" value="Glutaredoxin"/>
    <property type="match status" value="1"/>
</dbReference>
<evidence type="ECO:0000256" key="4">
    <source>
        <dbReference type="ARBA" id="ARBA00023157"/>
    </source>
</evidence>
<evidence type="ECO:0000256" key="7">
    <source>
        <dbReference type="PIRNR" id="PIRNR000077"/>
    </source>
</evidence>
<dbReference type="GO" id="GO:0015035">
    <property type="term" value="F:protein-disulfide reductase activity"/>
    <property type="evidence" value="ECO:0007669"/>
    <property type="project" value="UniProtKB-UniRule"/>
</dbReference>
<dbReference type="PROSITE" id="PS00194">
    <property type="entry name" value="THIOREDOXIN_1"/>
    <property type="match status" value="1"/>
</dbReference>
<feature type="active site" description="Nucleophile" evidence="8">
    <location>
        <position position="32"/>
    </location>
</feature>
<dbReference type="PIRSF" id="PIRSF000077">
    <property type="entry name" value="Thioredoxin"/>
    <property type="match status" value="1"/>
</dbReference>
<dbReference type="SUPFAM" id="SSF52833">
    <property type="entry name" value="Thioredoxin-like"/>
    <property type="match status" value="1"/>
</dbReference>
<accession>A0A518EKD8</accession>
<dbReference type="RefSeq" id="WP_145194010.1">
    <property type="nucleotide sequence ID" value="NZ_CP036434.1"/>
</dbReference>
<dbReference type="PANTHER" id="PTHR45663">
    <property type="entry name" value="GEO12009P1"/>
    <property type="match status" value="1"/>
</dbReference>
<dbReference type="NCBIfam" id="TIGR01068">
    <property type="entry name" value="thioredoxin"/>
    <property type="match status" value="1"/>
</dbReference>
<dbReference type="InterPro" id="IPR013766">
    <property type="entry name" value="Thioredoxin_domain"/>
</dbReference>
<keyword evidence="12" id="KW-1185">Reference proteome</keyword>
<feature type="active site" description="Nucleophile" evidence="8">
    <location>
        <position position="35"/>
    </location>
</feature>
<dbReference type="PROSITE" id="PS51352">
    <property type="entry name" value="THIOREDOXIN_2"/>
    <property type="match status" value="1"/>
</dbReference>
<dbReference type="CDD" id="cd02947">
    <property type="entry name" value="TRX_family"/>
    <property type="match status" value="1"/>
</dbReference>
<evidence type="ECO:0000256" key="3">
    <source>
        <dbReference type="ARBA" id="ARBA00022982"/>
    </source>
</evidence>
<gene>
    <name evidence="11" type="primary">trxA</name>
    <name evidence="11" type="ORF">Poly30_00430</name>
</gene>
<comment type="similarity">
    <text evidence="1 7">Belongs to the thioredoxin family.</text>
</comment>
<evidence type="ECO:0000256" key="6">
    <source>
        <dbReference type="NCBIfam" id="TIGR01068"/>
    </source>
</evidence>
<dbReference type="GO" id="GO:0045454">
    <property type="term" value="P:cell redox homeostasis"/>
    <property type="evidence" value="ECO:0007669"/>
    <property type="project" value="TreeGrafter"/>
</dbReference>
<dbReference type="InterPro" id="IPR036249">
    <property type="entry name" value="Thioredoxin-like_sf"/>
</dbReference>
<feature type="disulfide bond" description="Redox-active" evidence="9">
    <location>
        <begin position="32"/>
        <end position="35"/>
    </location>
</feature>
<dbReference type="Pfam" id="PF00085">
    <property type="entry name" value="Thioredoxin"/>
    <property type="match status" value="1"/>
</dbReference>
<dbReference type="InterPro" id="IPR017937">
    <property type="entry name" value="Thioredoxin_CS"/>
</dbReference>
<dbReference type="EMBL" id="CP036434">
    <property type="protein sequence ID" value="QDV04552.1"/>
    <property type="molecule type" value="Genomic_DNA"/>
</dbReference>
<evidence type="ECO:0000256" key="8">
    <source>
        <dbReference type="PIRSR" id="PIRSR000077-1"/>
    </source>
</evidence>
<evidence type="ECO:0000313" key="12">
    <source>
        <dbReference type="Proteomes" id="UP000320390"/>
    </source>
</evidence>
<evidence type="ECO:0000256" key="5">
    <source>
        <dbReference type="ARBA" id="ARBA00023284"/>
    </source>
</evidence>
<feature type="domain" description="Thioredoxin" evidence="10">
    <location>
        <begin position="1"/>
        <end position="108"/>
    </location>
</feature>
<dbReference type="FunFam" id="3.40.30.10:FF:000001">
    <property type="entry name" value="Thioredoxin"/>
    <property type="match status" value="1"/>
</dbReference>
<dbReference type="PRINTS" id="PR00421">
    <property type="entry name" value="THIOREDOXIN"/>
</dbReference>
<dbReference type="AlphaFoldDB" id="A0A518EKD8"/>
<keyword evidence="5 9" id="KW-0676">Redox-active center</keyword>
<protein>
    <recommendedName>
        <fullName evidence="6 7">Thioredoxin</fullName>
    </recommendedName>
</protein>
<evidence type="ECO:0000259" key="10">
    <source>
        <dbReference type="PROSITE" id="PS51352"/>
    </source>
</evidence>
<evidence type="ECO:0000313" key="11">
    <source>
        <dbReference type="EMBL" id="QDV04552.1"/>
    </source>
</evidence>